<dbReference type="Pfam" id="PF00072">
    <property type="entry name" value="Response_reg"/>
    <property type="match status" value="1"/>
</dbReference>
<dbReference type="Proteomes" id="UP000218238">
    <property type="component" value="Unassembled WGS sequence"/>
</dbReference>
<sequence length="69" mass="7675">MMMPNMDGSTAINAIHRINPLVPVIAVSGLLTNEQFPISKESNLTAFLPKPYTSQKLLEILHKMINNIN</sequence>
<dbReference type="InterPro" id="IPR011006">
    <property type="entry name" value="CheY-like_superfamily"/>
</dbReference>
<reference evidence="3 4" key="1">
    <citation type="submission" date="2017-08" db="EMBL/GenBank/DDBJ databases">
        <title>Draft genome sequence of filamentous cyanobacterium Calothrix elsteri CCALA 953.</title>
        <authorList>
            <person name="Gagunashvili A.N."/>
            <person name="Elster J."/>
            <person name="Andresson O.S."/>
        </authorList>
    </citation>
    <scope>NUCLEOTIDE SEQUENCE [LARGE SCALE GENOMIC DNA]</scope>
    <source>
        <strain evidence="3 4">CCALA 953</strain>
    </source>
</reference>
<protein>
    <recommendedName>
        <fullName evidence="2">Response regulatory domain-containing protein</fullName>
    </recommendedName>
</protein>
<dbReference type="InterPro" id="IPR001789">
    <property type="entry name" value="Sig_transdc_resp-reg_receiver"/>
</dbReference>
<evidence type="ECO:0000256" key="1">
    <source>
        <dbReference type="PROSITE-ProRule" id="PRU00169"/>
    </source>
</evidence>
<dbReference type="Gene3D" id="3.40.50.2300">
    <property type="match status" value="1"/>
</dbReference>
<comment type="caution">
    <text evidence="1">Lacks conserved residue(s) required for the propagation of feature annotation.</text>
</comment>
<dbReference type="EMBL" id="NTFS01000011">
    <property type="protein sequence ID" value="PAX60422.1"/>
    <property type="molecule type" value="Genomic_DNA"/>
</dbReference>
<organism evidence="3 4">
    <name type="scientific">Brunnivagina elsteri CCALA 953</name>
    <dbReference type="NCBI Taxonomy" id="987040"/>
    <lineage>
        <taxon>Bacteria</taxon>
        <taxon>Bacillati</taxon>
        <taxon>Cyanobacteriota</taxon>
        <taxon>Cyanophyceae</taxon>
        <taxon>Nostocales</taxon>
        <taxon>Calotrichaceae</taxon>
        <taxon>Brunnivagina</taxon>
    </lineage>
</organism>
<comment type="caution">
    <text evidence="3">The sequence shown here is derived from an EMBL/GenBank/DDBJ whole genome shotgun (WGS) entry which is preliminary data.</text>
</comment>
<gene>
    <name evidence="3" type="ORF">CK510_02000</name>
</gene>
<evidence type="ECO:0000313" key="4">
    <source>
        <dbReference type="Proteomes" id="UP000218238"/>
    </source>
</evidence>
<dbReference type="PROSITE" id="PS50110">
    <property type="entry name" value="RESPONSE_REGULATORY"/>
    <property type="match status" value="1"/>
</dbReference>
<evidence type="ECO:0000313" key="3">
    <source>
        <dbReference type="EMBL" id="PAX60422.1"/>
    </source>
</evidence>
<dbReference type="GO" id="GO:0000160">
    <property type="term" value="P:phosphorelay signal transduction system"/>
    <property type="evidence" value="ECO:0007669"/>
    <property type="project" value="InterPro"/>
</dbReference>
<feature type="domain" description="Response regulatory" evidence="2">
    <location>
        <begin position="1"/>
        <end position="65"/>
    </location>
</feature>
<proteinExistence type="predicted"/>
<keyword evidence="4" id="KW-1185">Reference proteome</keyword>
<dbReference type="OrthoDB" id="195863at2"/>
<dbReference type="SUPFAM" id="SSF52172">
    <property type="entry name" value="CheY-like"/>
    <property type="match status" value="1"/>
</dbReference>
<accession>A0A2A2TPR7</accession>
<dbReference type="AlphaFoldDB" id="A0A2A2TPR7"/>
<name>A0A2A2TPR7_9CYAN</name>
<evidence type="ECO:0000259" key="2">
    <source>
        <dbReference type="PROSITE" id="PS50110"/>
    </source>
</evidence>